<dbReference type="PATRIC" id="fig|1618995.3.peg.958"/>
<reference evidence="1 2" key="1">
    <citation type="journal article" date="2015" name="Nature">
        <title>rRNA introns, odd ribosomes, and small enigmatic genomes across a large radiation of phyla.</title>
        <authorList>
            <person name="Brown C.T."/>
            <person name="Hug L.A."/>
            <person name="Thomas B.C."/>
            <person name="Sharon I."/>
            <person name="Castelle C.J."/>
            <person name="Singh A."/>
            <person name="Wilkins M.J."/>
            <person name="Williams K.H."/>
            <person name="Banfield J.F."/>
        </authorList>
    </citation>
    <scope>NUCLEOTIDE SEQUENCE [LARGE SCALE GENOMIC DNA]</scope>
</reference>
<protein>
    <recommendedName>
        <fullName evidence="3">Glycosyl hydrolase family 32 N-terminal domain-containing protein</fullName>
    </recommendedName>
</protein>
<evidence type="ECO:0000313" key="2">
    <source>
        <dbReference type="Proteomes" id="UP000033935"/>
    </source>
</evidence>
<evidence type="ECO:0008006" key="3">
    <source>
        <dbReference type="Google" id="ProtNLM"/>
    </source>
</evidence>
<evidence type="ECO:0000313" key="1">
    <source>
        <dbReference type="EMBL" id="KKR03475.1"/>
    </source>
</evidence>
<dbReference type="Gene3D" id="2.115.10.20">
    <property type="entry name" value="Glycosyl hydrolase domain, family 43"/>
    <property type="match status" value="1"/>
</dbReference>
<dbReference type="SUPFAM" id="SSF75005">
    <property type="entry name" value="Arabinanase/levansucrase/invertase"/>
    <property type="match status" value="1"/>
</dbReference>
<accession>A0A0G0PZA7</accession>
<dbReference type="InterPro" id="IPR023296">
    <property type="entry name" value="Glyco_hydro_beta-prop_sf"/>
</dbReference>
<proteinExistence type="predicted"/>
<organism evidence="1 2">
    <name type="scientific">Candidatus Uhrbacteria bacterium GW2011_GWF2_39_13</name>
    <dbReference type="NCBI Taxonomy" id="1618995"/>
    <lineage>
        <taxon>Bacteria</taxon>
        <taxon>Candidatus Uhriibacteriota</taxon>
    </lineage>
</organism>
<dbReference type="EMBL" id="LBWG01000029">
    <property type="protein sequence ID" value="KKR03475.1"/>
    <property type="molecule type" value="Genomic_DNA"/>
</dbReference>
<sequence length="389" mass="44592">MNKKHLDLITLPCSSSDWIKFGNVLEQTESWEKDFVQNFTSPAEPLNGGRWRIWYGAGMPYTIAVAEGVPGEKMTKYQAVLTTGEPADAPLSIGNLPEGWRPIQSVHIKMKDGLHRLYFWAHCESETQGVKRYLAADSTDGRRFRVVDPYRPCMYHLDDRAVKFVNTICEGTSKSEVQPNPFYRTNIYRPSDEPAAAPELVCNDATTVYQLADGSFELYTASVFALQKGDRRWAYNDNAPGWVRVIDRLISKDGLLWTGRYRVIEPDADDPSDMQFYHLAVTYTPKGRVGMLGHYRVKDQTMDIEWCFSADGIKWIRPFRRAWLERSWPEQSVDSFGIYPPASIVHYEGKWWLFYSGVNFSHNSKLSHGKSQRTVMLAETKSIWANESV</sequence>
<name>A0A0G0PZA7_9BACT</name>
<gene>
    <name evidence="1" type="ORF">UT30_C0029G0003</name>
</gene>
<dbReference type="Proteomes" id="UP000033935">
    <property type="component" value="Unassembled WGS sequence"/>
</dbReference>
<dbReference type="AlphaFoldDB" id="A0A0G0PZA7"/>
<comment type="caution">
    <text evidence="1">The sequence shown here is derived from an EMBL/GenBank/DDBJ whole genome shotgun (WGS) entry which is preliminary data.</text>
</comment>